<keyword evidence="2" id="KW-0472">Membrane</keyword>
<evidence type="ECO:0000313" key="4">
    <source>
        <dbReference type="Proteomes" id="UP000015241"/>
    </source>
</evidence>
<feature type="region of interest" description="Disordered" evidence="1">
    <location>
        <begin position="278"/>
        <end position="303"/>
    </location>
</feature>
<dbReference type="InParanoid" id="S8E5D6"/>
<dbReference type="HOGENOM" id="CLU_044614_1_0_1"/>
<keyword evidence="4" id="KW-1185">Reference proteome</keyword>
<feature type="transmembrane region" description="Helical" evidence="2">
    <location>
        <begin position="125"/>
        <end position="149"/>
    </location>
</feature>
<name>S8E5D6_FOMSC</name>
<sequence length="317" mass="34865">MSSPSVTKALLVCLFIEGAAWGIQLVTFIFSVWTLTKRARASKRRLVNPIFIYPFCLFAIGTLDVSFLLRQTLQVFDCEGEGANTVSNQPSNYVLVLRYVWNFLSVLIADSALIHRCWVIYSRRWGYVAPSIFLWLGDCALACTGTYYISTGQAYNGNLFATTFVACAGVVNVYTTGLTLYHIVSVHRAYARYFSPPAGSQTLNGRVRWAELGRILVESSLLYTLAGLVVLVTALTGSNASAAATGLTVQLAGIQFDLIVVRIGLGITVADVEAQTSKREMQSNHQTRSYPPARRRSDMAQTSDIHGTEDITDLAYL</sequence>
<feature type="transmembrane region" description="Helical" evidence="2">
    <location>
        <begin position="6"/>
        <end position="30"/>
    </location>
</feature>
<dbReference type="Proteomes" id="UP000015241">
    <property type="component" value="Unassembled WGS sequence"/>
</dbReference>
<feature type="transmembrane region" description="Helical" evidence="2">
    <location>
        <begin position="215"/>
        <end position="235"/>
    </location>
</feature>
<evidence type="ECO:0000313" key="3">
    <source>
        <dbReference type="EMBL" id="EPS98613.1"/>
    </source>
</evidence>
<feature type="transmembrane region" description="Helical" evidence="2">
    <location>
        <begin position="93"/>
        <end position="113"/>
    </location>
</feature>
<keyword evidence="2" id="KW-0812">Transmembrane</keyword>
<organism evidence="3 4">
    <name type="scientific">Fomitopsis schrenkii</name>
    <name type="common">Brown rot fungus</name>
    <dbReference type="NCBI Taxonomy" id="2126942"/>
    <lineage>
        <taxon>Eukaryota</taxon>
        <taxon>Fungi</taxon>
        <taxon>Dikarya</taxon>
        <taxon>Basidiomycota</taxon>
        <taxon>Agaricomycotina</taxon>
        <taxon>Agaricomycetes</taxon>
        <taxon>Polyporales</taxon>
        <taxon>Fomitopsis</taxon>
    </lineage>
</organism>
<evidence type="ECO:0000256" key="1">
    <source>
        <dbReference type="SAM" id="MobiDB-lite"/>
    </source>
</evidence>
<reference evidence="3 4" key="1">
    <citation type="journal article" date="2012" name="Science">
        <title>The Paleozoic origin of enzymatic lignin decomposition reconstructed from 31 fungal genomes.</title>
        <authorList>
            <person name="Floudas D."/>
            <person name="Binder M."/>
            <person name="Riley R."/>
            <person name="Barry K."/>
            <person name="Blanchette R.A."/>
            <person name="Henrissat B."/>
            <person name="Martinez A.T."/>
            <person name="Otillar R."/>
            <person name="Spatafora J.W."/>
            <person name="Yadav J.S."/>
            <person name="Aerts A."/>
            <person name="Benoit I."/>
            <person name="Boyd A."/>
            <person name="Carlson A."/>
            <person name="Copeland A."/>
            <person name="Coutinho P.M."/>
            <person name="de Vries R.P."/>
            <person name="Ferreira P."/>
            <person name="Findley K."/>
            <person name="Foster B."/>
            <person name="Gaskell J."/>
            <person name="Glotzer D."/>
            <person name="Gorecki P."/>
            <person name="Heitman J."/>
            <person name="Hesse C."/>
            <person name="Hori C."/>
            <person name="Igarashi K."/>
            <person name="Jurgens J.A."/>
            <person name="Kallen N."/>
            <person name="Kersten P."/>
            <person name="Kohler A."/>
            <person name="Kuees U."/>
            <person name="Kumar T.K.A."/>
            <person name="Kuo A."/>
            <person name="LaButti K."/>
            <person name="Larrondo L.F."/>
            <person name="Lindquist E."/>
            <person name="Ling A."/>
            <person name="Lombard V."/>
            <person name="Lucas S."/>
            <person name="Lundell T."/>
            <person name="Martin R."/>
            <person name="McLaughlin D.J."/>
            <person name="Morgenstern I."/>
            <person name="Morin E."/>
            <person name="Murat C."/>
            <person name="Nagy L.G."/>
            <person name="Nolan M."/>
            <person name="Ohm R.A."/>
            <person name="Patyshakuliyeva A."/>
            <person name="Rokas A."/>
            <person name="Ruiz-Duenas F.J."/>
            <person name="Sabat G."/>
            <person name="Salamov A."/>
            <person name="Samejima M."/>
            <person name="Schmutz J."/>
            <person name="Slot J.C."/>
            <person name="St John F."/>
            <person name="Stenlid J."/>
            <person name="Sun H."/>
            <person name="Sun S."/>
            <person name="Syed K."/>
            <person name="Tsang A."/>
            <person name="Wiebenga A."/>
            <person name="Young D."/>
            <person name="Pisabarro A."/>
            <person name="Eastwood D.C."/>
            <person name="Martin F."/>
            <person name="Cullen D."/>
            <person name="Grigoriev I.V."/>
            <person name="Hibbett D.S."/>
        </authorList>
    </citation>
    <scope>NUCLEOTIDE SEQUENCE</scope>
    <source>
        <strain evidence="4">FP-58527</strain>
    </source>
</reference>
<gene>
    <name evidence="3" type="ORF">FOMPIDRAFT_1051260</name>
</gene>
<proteinExistence type="predicted"/>
<keyword evidence="2" id="KW-1133">Transmembrane helix</keyword>
<evidence type="ECO:0008006" key="5">
    <source>
        <dbReference type="Google" id="ProtNLM"/>
    </source>
</evidence>
<feature type="transmembrane region" description="Helical" evidence="2">
    <location>
        <begin position="51"/>
        <end position="73"/>
    </location>
</feature>
<evidence type="ECO:0000256" key="2">
    <source>
        <dbReference type="SAM" id="Phobius"/>
    </source>
</evidence>
<dbReference type="AlphaFoldDB" id="S8E5D6"/>
<dbReference type="OrthoDB" id="3357408at2759"/>
<dbReference type="EMBL" id="KE504163">
    <property type="protein sequence ID" value="EPS98613.1"/>
    <property type="molecule type" value="Genomic_DNA"/>
</dbReference>
<accession>S8E5D6</accession>
<feature type="transmembrane region" description="Helical" evidence="2">
    <location>
        <begin position="247"/>
        <end position="272"/>
    </location>
</feature>
<protein>
    <recommendedName>
        <fullName evidence="5">G-protein coupled receptors family 1 profile domain-containing protein</fullName>
    </recommendedName>
</protein>
<feature type="transmembrane region" description="Helical" evidence="2">
    <location>
        <begin position="161"/>
        <end position="184"/>
    </location>
</feature>